<dbReference type="InterPro" id="IPR019675">
    <property type="entry name" value="DUF2550"/>
</dbReference>
<dbReference type="Pfam" id="PF10739">
    <property type="entry name" value="DUF2550"/>
    <property type="match status" value="1"/>
</dbReference>
<evidence type="ECO:0000313" key="1">
    <source>
        <dbReference type="EMBL" id="QOR48216.1"/>
    </source>
</evidence>
<reference evidence="1 2" key="1">
    <citation type="submission" date="2020-10" db="EMBL/GenBank/DDBJ databases">
        <title>Trueperella pecoris sp. nov. isolated from bovine and porcine specimens.</title>
        <authorList>
            <person name="Schoenecker L."/>
            <person name="Schnydrig P."/>
            <person name="Brodard I."/>
            <person name="Thomann A."/>
            <person name="Hemphill A."/>
            <person name="Rodriguez-Campos S."/>
            <person name="Perreten V."/>
            <person name="Jores J."/>
            <person name="Kittl S."/>
        </authorList>
    </citation>
    <scope>NUCLEOTIDE SEQUENCE [LARGE SCALE GENOMIC DNA]</scope>
    <source>
        <strain evidence="1 2">19OD0592</strain>
    </source>
</reference>
<evidence type="ECO:0000313" key="2">
    <source>
        <dbReference type="Proteomes" id="UP000594961"/>
    </source>
</evidence>
<accession>A0A7M1R288</accession>
<proteinExistence type="predicted"/>
<sequence length="120" mass="13725">MIIALAFVVPYLFRIRYLLNHEASIQVSLRSVEGKWCNAIAILGPDTLDLFPTRSFSWLPSQRWNRQEMSFEVHRPRGGIRVVTIILPETSWRLASSPDEISALLSWMDSSRPEAEPTIA</sequence>
<dbReference type="Proteomes" id="UP000594961">
    <property type="component" value="Chromosome"/>
</dbReference>
<dbReference type="AlphaFoldDB" id="A0A7M1R288"/>
<gene>
    <name evidence="1" type="ORF">INS90_02705</name>
</gene>
<organism evidence="1 2">
    <name type="scientific">Trueperella pecoris</name>
    <dbReference type="NCBI Taxonomy" id="2733571"/>
    <lineage>
        <taxon>Bacteria</taxon>
        <taxon>Bacillati</taxon>
        <taxon>Actinomycetota</taxon>
        <taxon>Actinomycetes</taxon>
        <taxon>Actinomycetales</taxon>
        <taxon>Actinomycetaceae</taxon>
        <taxon>Trueperella</taxon>
    </lineage>
</organism>
<name>A0A7M1R288_9ACTO</name>
<protein>
    <submittedName>
        <fullName evidence="1">DUF2550 family protein</fullName>
    </submittedName>
</protein>
<dbReference type="EMBL" id="CP063212">
    <property type="protein sequence ID" value="QOR48216.1"/>
    <property type="molecule type" value="Genomic_DNA"/>
</dbReference>
<dbReference type="RefSeq" id="WP_197554499.1">
    <property type="nucleotide sequence ID" value="NZ_CP063212.1"/>
</dbReference>